<gene>
    <name evidence="2" type="ORF">MOZ60_10075</name>
</gene>
<reference evidence="2 3" key="1">
    <citation type="submission" date="2022-03" db="EMBL/GenBank/DDBJ databases">
        <title>Novel taxa within the pig intestine.</title>
        <authorList>
            <person name="Wylensek D."/>
            <person name="Bishof K."/>
            <person name="Afrizal A."/>
            <person name="Clavel T."/>
        </authorList>
    </citation>
    <scope>NUCLEOTIDE SEQUENCE [LARGE SCALE GENOMIC DNA]</scope>
    <source>
        <strain evidence="2 3">CLA-KB-P133</strain>
    </source>
</reference>
<accession>A0AB35U6N6</accession>
<protein>
    <submittedName>
        <fullName evidence="2">SseB family protein</fullName>
    </submittedName>
</protein>
<evidence type="ECO:0000313" key="2">
    <source>
        <dbReference type="EMBL" id="MDX8420431.1"/>
    </source>
</evidence>
<dbReference type="AlphaFoldDB" id="A0AB35U6N6"/>
<evidence type="ECO:0000259" key="1">
    <source>
        <dbReference type="Pfam" id="PF07179"/>
    </source>
</evidence>
<evidence type="ECO:0000313" key="3">
    <source>
        <dbReference type="Proteomes" id="UP001286174"/>
    </source>
</evidence>
<dbReference type="RefSeq" id="WP_108774354.1">
    <property type="nucleotide sequence ID" value="NZ_JALBUR010000038.1"/>
</dbReference>
<dbReference type="Proteomes" id="UP001286174">
    <property type="component" value="Unassembled WGS sequence"/>
</dbReference>
<keyword evidence="3" id="KW-1185">Reference proteome</keyword>
<dbReference type="EMBL" id="JALBUR010000038">
    <property type="protein sequence ID" value="MDX8420431.1"/>
    <property type="molecule type" value="Genomic_DNA"/>
</dbReference>
<comment type="caution">
    <text evidence="2">The sequence shown here is derived from an EMBL/GenBank/DDBJ whole genome shotgun (WGS) entry which is preliminary data.</text>
</comment>
<feature type="domain" description="SseB protein N-terminal" evidence="1">
    <location>
        <begin position="25"/>
        <end position="131"/>
    </location>
</feature>
<proteinExistence type="predicted"/>
<dbReference type="Pfam" id="PF07179">
    <property type="entry name" value="SseB"/>
    <property type="match status" value="1"/>
</dbReference>
<dbReference type="InterPro" id="IPR009839">
    <property type="entry name" value="SseB_N"/>
</dbReference>
<sequence>MDQKQEKIDRAQIARAEAMNLPVQNAIAAYYHDRSQKNVALILQALTSAVLLVPGVQKEEGPAMGVKVSFSIIKDGSGKPYFPAFTSVKQLAAWSPEKAKTQAFLPVDFTRMAEILEENPSIGGFMINVKSQPFLMPARLYIQAYHALMNRLKGMA</sequence>
<name>A0AB35U6N6_9FIRM</name>
<organism evidence="2 3">
    <name type="scientific">Grylomicrobium aquisgranensis</name>
    <dbReference type="NCBI Taxonomy" id="2926318"/>
    <lineage>
        <taxon>Bacteria</taxon>
        <taxon>Bacillati</taxon>
        <taxon>Bacillota</taxon>
        <taxon>Erysipelotrichia</taxon>
        <taxon>Erysipelotrichales</taxon>
        <taxon>Erysipelotrichaceae</taxon>
        <taxon>Grylomicrobium</taxon>
    </lineage>
</organism>